<keyword evidence="5" id="KW-0472">Membrane</keyword>
<feature type="binding site" evidence="4">
    <location>
        <begin position="928"/>
        <end position="935"/>
    </location>
    <ligand>
        <name>ATP</name>
        <dbReference type="ChEBI" id="CHEBI:30616"/>
    </ligand>
</feature>
<sequence>MKNNNKFKNLQVSYDMEISTVGVNSIVIGNRPHDDICITESQSKSFAVTINRINDGFEVTCDDEEIPVFINGTLVQKEDSFFAPGTFLSIDGIPFYFEEHAIKTSMSFKLKTTFNFKDLSESGKAMVYPEFYRNVRYLYELPEDKLEVLNPENPPQKPKNNLLMTLTPLLVSLALMIFVRSRMMHGGMMYVLYFAGTMIVGGLMSVWTYFESGKDFRKKSKERIQVYADYISKKEEEIQKLRDEEKLIFTKRNPSVEETVDRIESFSPNLFEKQKGQEDYLDVRIGTGSVKSQVQVEYKKQEYLHVYDELIKYPEFLHDKYEYINDMPVTLPLGQKNAVGFVGNRTKLYQIMKNMVLTIAGQESFTDVKMMFLLDEVYAPYMEWVRWLPNTYDENTGMRFVMYDDASSKGVLEYLYSEISSRDGLKKEQIDELPDYVVFAFRSERLSEHPVSKYFEEARKLGFTFLFFEEKEEFLHKSCELGVFLDDDLYSGYIQDIADGTIVQNFTYSHVSKATAESCSKKLAPVYIREPSLENNLRKNISLYELLNINSVDELELSDRWSSSKVYDSMAAPLGVKTGGEMVYLDIHEKYHGPHGLVAGTTGSGKSEILQTYILSMATLFHPYEVSFIIIDFKGGGMANQFRDLPHLNGAITNIDGKQINRSLMSIKAELVKRQELFAKYDVNRIDDYIKLYKDGVAEIPLPHLILIVDEFAELKSEQPEFMKELISAARIGRSLGVHLILATQKPAGVVNNQIWSNSKFKLCLKVQDKSDSKEVIKSPLAAEIREPGRAYFQVGNNEIFELFQSAYSGTYITDGKAKAVKKYEISTVDLAGRRSTVYSQEPAQNDNTVTELDAIVEYVNEYCQKEKIEKLQEICLPPLPEIIEYPNDFESNGTDVIVPIGVYDDPTRQAQRILQTNFTQNHTFILGSSLAGKTYLLQSMIYGLASKYSPDEVNIYILDFASMVLKSFEKLNHVGAFINLAEDEKLNNFIELMQKIINDRREVLSTVGLSSFGAYKEGGNKDLPQIVIFLENYTAFRETYPRLEEQFIKICRDGVALGISVVVTNQQMSGLGFKLLTNFAVKIAMNCNERAQYSALLDRCKIQPDEFPGRGLLNIDGDILEFQSYLAFSKGKEVERLSKITEFIESTNARYPGKIAESVKYIPPHLDDDYIESRFGTAKMTDYKMLVGLAYSNIEPVYNDLLSDNITAIFGRDDLGRGKYVNYAIEKMLASAKNCPVELHVFDSSEGAMERFSDNPAVKEYTNSIMEVVDAVNDIRDIAANRNGKMQRGESIDDEPLIVVVLNDAKAAEILEKHETAKNAFNELVTLYSKCKVSFIFANVPNVALTPLSGKVYMMIRNSANLIFFEDMVNIKFISIPNSIVNQVKKKNGKGDAYYAKGNKLIKTKTMEWK</sequence>
<proteinExistence type="predicted"/>
<feature type="domain" description="FtsK" evidence="6">
    <location>
        <begin position="912"/>
        <end position="1095"/>
    </location>
</feature>
<organism evidence="7 8">
    <name type="scientific">Pseudobutyrivibrio ruminis</name>
    <dbReference type="NCBI Taxonomy" id="46206"/>
    <lineage>
        <taxon>Bacteria</taxon>
        <taxon>Bacillati</taxon>
        <taxon>Bacillota</taxon>
        <taxon>Clostridia</taxon>
        <taxon>Lachnospirales</taxon>
        <taxon>Lachnospiraceae</taxon>
        <taxon>Pseudobutyrivibrio</taxon>
    </lineage>
</organism>
<keyword evidence="3 4" id="KW-0067">ATP-binding</keyword>
<dbReference type="GO" id="GO:0016020">
    <property type="term" value="C:membrane"/>
    <property type="evidence" value="ECO:0007669"/>
    <property type="project" value="UniProtKB-SubCell"/>
</dbReference>
<comment type="caution">
    <text evidence="7">The sequence shown here is derived from an EMBL/GenBank/DDBJ whole genome shotgun (WGS) entry which is preliminary data.</text>
</comment>
<dbReference type="PANTHER" id="PTHR22683:SF1">
    <property type="entry name" value="TYPE VII SECRETION SYSTEM PROTEIN ESSC"/>
    <property type="match status" value="1"/>
</dbReference>
<name>A0A2G3E9R3_9FIRM</name>
<dbReference type="Proteomes" id="UP000224317">
    <property type="component" value="Unassembled WGS sequence"/>
</dbReference>
<dbReference type="SUPFAM" id="SSF52540">
    <property type="entry name" value="P-loop containing nucleoside triphosphate hydrolases"/>
    <property type="match status" value="2"/>
</dbReference>
<dbReference type="PROSITE" id="PS50901">
    <property type="entry name" value="FTSK"/>
    <property type="match status" value="2"/>
</dbReference>
<evidence type="ECO:0000256" key="4">
    <source>
        <dbReference type="PROSITE-ProRule" id="PRU00289"/>
    </source>
</evidence>
<dbReference type="RefSeq" id="WP_099413512.1">
    <property type="nucleotide sequence ID" value="NZ_PDYH01000034.1"/>
</dbReference>
<dbReference type="GO" id="GO:0003677">
    <property type="term" value="F:DNA binding"/>
    <property type="evidence" value="ECO:0007669"/>
    <property type="project" value="InterPro"/>
</dbReference>
<keyword evidence="8" id="KW-1185">Reference proteome</keyword>
<dbReference type="GO" id="GO:0005524">
    <property type="term" value="F:ATP binding"/>
    <property type="evidence" value="ECO:0007669"/>
    <property type="project" value="UniProtKB-UniRule"/>
</dbReference>
<dbReference type="CDD" id="cd01127">
    <property type="entry name" value="TrwB_TraG_TraD_VirD4"/>
    <property type="match status" value="1"/>
</dbReference>
<accession>A0A2G3E9R3</accession>
<dbReference type="InterPro" id="IPR023839">
    <property type="entry name" value="Firmicutes_EssC_C"/>
</dbReference>
<feature type="transmembrane region" description="Helical" evidence="5">
    <location>
        <begin position="162"/>
        <end position="179"/>
    </location>
</feature>
<dbReference type="InterPro" id="IPR002543">
    <property type="entry name" value="FtsK_dom"/>
</dbReference>
<gene>
    <name evidence="7" type="primary">essC</name>
    <name evidence="7" type="ORF">CSX00_09300</name>
</gene>
<evidence type="ECO:0000256" key="3">
    <source>
        <dbReference type="ARBA" id="ARBA00022840"/>
    </source>
</evidence>
<dbReference type="Gene3D" id="3.40.50.300">
    <property type="entry name" value="P-loop containing nucleotide triphosphate hydrolases"/>
    <property type="match status" value="3"/>
</dbReference>
<keyword evidence="2 4" id="KW-0547">Nucleotide-binding</keyword>
<protein>
    <submittedName>
        <fullName evidence="7">Type VII secretion protein EssC</fullName>
    </submittedName>
</protein>
<reference evidence="7" key="1">
    <citation type="submission" date="2017-10" db="EMBL/GenBank/DDBJ databases">
        <title>Resolving the taxonomy of Roseburia spp., Eubacterium rectale and Agathobacter spp. through phylogenomic analysis.</title>
        <authorList>
            <person name="Sheridan P.O."/>
            <person name="Walker A.W."/>
            <person name="Duncan S.H."/>
            <person name="Scott K.P."/>
            <person name="Toole P.W.O."/>
            <person name="Luis P."/>
            <person name="Flint H.J."/>
        </authorList>
    </citation>
    <scope>NUCLEOTIDE SEQUENCE [LARGE SCALE GENOMIC DNA]</scope>
    <source>
        <strain evidence="7">JK10</strain>
    </source>
</reference>
<feature type="binding site" evidence="4">
    <location>
        <begin position="600"/>
        <end position="607"/>
    </location>
    <ligand>
        <name>ATP</name>
        <dbReference type="ChEBI" id="CHEBI:30616"/>
    </ligand>
</feature>
<evidence type="ECO:0000313" key="8">
    <source>
        <dbReference type="Proteomes" id="UP000224317"/>
    </source>
</evidence>
<feature type="domain" description="FtsK" evidence="6">
    <location>
        <begin position="580"/>
        <end position="774"/>
    </location>
</feature>
<dbReference type="InterPro" id="IPR050206">
    <property type="entry name" value="FtsK/SpoIIIE/SftA"/>
</dbReference>
<evidence type="ECO:0000256" key="2">
    <source>
        <dbReference type="ARBA" id="ARBA00022741"/>
    </source>
</evidence>
<evidence type="ECO:0000256" key="1">
    <source>
        <dbReference type="ARBA" id="ARBA00022737"/>
    </source>
</evidence>
<dbReference type="NCBIfam" id="TIGR03928">
    <property type="entry name" value="T7_EssCb_Firm"/>
    <property type="match status" value="1"/>
</dbReference>
<dbReference type="Pfam" id="PF01580">
    <property type="entry name" value="FtsK_SpoIIIE"/>
    <property type="match status" value="2"/>
</dbReference>
<dbReference type="PANTHER" id="PTHR22683">
    <property type="entry name" value="SPORULATION PROTEIN RELATED"/>
    <property type="match status" value="1"/>
</dbReference>
<evidence type="ECO:0000259" key="6">
    <source>
        <dbReference type="PROSITE" id="PS50901"/>
    </source>
</evidence>
<keyword evidence="5" id="KW-1133">Transmembrane helix</keyword>
<evidence type="ECO:0000313" key="7">
    <source>
        <dbReference type="EMBL" id="PHU39801.1"/>
    </source>
</evidence>
<keyword evidence="5" id="KW-0812">Transmembrane</keyword>
<feature type="transmembrane region" description="Helical" evidence="5">
    <location>
        <begin position="191"/>
        <end position="210"/>
    </location>
</feature>
<evidence type="ECO:0000256" key="5">
    <source>
        <dbReference type="SAM" id="Phobius"/>
    </source>
</evidence>
<keyword evidence="1" id="KW-0677">Repeat</keyword>
<dbReference type="EMBL" id="PDYH01000034">
    <property type="protein sequence ID" value="PHU39801.1"/>
    <property type="molecule type" value="Genomic_DNA"/>
</dbReference>
<dbReference type="InterPro" id="IPR027417">
    <property type="entry name" value="P-loop_NTPase"/>
</dbReference>